<dbReference type="PROSITE" id="PS50050">
    <property type="entry name" value="TNFR_NGFR_2"/>
    <property type="match status" value="1"/>
</dbReference>
<dbReference type="Proteomes" id="UP001501920">
    <property type="component" value="Chromosome 28"/>
</dbReference>
<protein>
    <recommendedName>
        <fullName evidence="5">TNFR-Cys domain-containing protein</fullName>
    </recommendedName>
</protein>
<dbReference type="AlphaFoldDB" id="A0A3B4DH50"/>
<keyword evidence="3" id="KW-0472">Membrane</keyword>
<feature type="compositionally biased region" description="Polar residues" evidence="2">
    <location>
        <begin position="272"/>
        <end position="284"/>
    </location>
</feature>
<dbReference type="Gene3D" id="2.10.50.10">
    <property type="entry name" value="Tumor Necrosis Factor Receptor, subunit A, domain 2"/>
    <property type="match status" value="3"/>
</dbReference>
<dbReference type="SUPFAM" id="SSF57586">
    <property type="entry name" value="TNF receptor-like"/>
    <property type="match status" value="3"/>
</dbReference>
<organism evidence="6 7">
    <name type="scientific">Pygocentrus nattereri</name>
    <name type="common">Red-bellied piranha</name>
    <dbReference type="NCBI Taxonomy" id="42514"/>
    <lineage>
        <taxon>Eukaryota</taxon>
        <taxon>Metazoa</taxon>
        <taxon>Chordata</taxon>
        <taxon>Craniata</taxon>
        <taxon>Vertebrata</taxon>
        <taxon>Euteleostomi</taxon>
        <taxon>Actinopterygii</taxon>
        <taxon>Neopterygii</taxon>
        <taxon>Teleostei</taxon>
        <taxon>Ostariophysi</taxon>
        <taxon>Characiformes</taxon>
        <taxon>Characoidei</taxon>
        <taxon>Pygocentrus</taxon>
    </lineage>
</organism>
<comment type="caution">
    <text evidence="1">Lacks conserved residue(s) required for the propagation of feature annotation.</text>
</comment>
<proteinExistence type="predicted"/>
<dbReference type="STRING" id="42514.ENSPNAP00000022773"/>
<dbReference type="GO" id="GO:0050829">
    <property type="term" value="P:defense response to Gram-negative bacterium"/>
    <property type="evidence" value="ECO:0007669"/>
    <property type="project" value="TreeGrafter"/>
</dbReference>
<dbReference type="FunFam" id="2.10.50.10:FF:000065">
    <property type="entry name" value="TNF receptor superfamily member 14"/>
    <property type="match status" value="1"/>
</dbReference>
<feature type="chain" id="PRO_5043848293" description="TNFR-Cys domain-containing protein" evidence="4">
    <location>
        <begin position="30"/>
        <end position="284"/>
    </location>
</feature>
<evidence type="ECO:0000256" key="3">
    <source>
        <dbReference type="SAM" id="Phobius"/>
    </source>
</evidence>
<dbReference type="GO" id="GO:0002720">
    <property type="term" value="P:positive regulation of cytokine production involved in immune response"/>
    <property type="evidence" value="ECO:0007669"/>
    <property type="project" value="TreeGrafter"/>
</dbReference>
<evidence type="ECO:0000259" key="5">
    <source>
        <dbReference type="PROSITE" id="PS50050"/>
    </source>
</evidence>
<evidence type="ECO:0000256" key="1">
    <source>
        <dbReference type="PROSITE-ProRule" id="PRU00206"/>
    </source>
</evidence>
<evidence type="ECO:0000313" key="7">
    <source>
        <dbReference type="Proteomes" id="UP001501920"/>
    </source>
</evidence>
<dbReference type="GO" id="GO:0046642">
    <property type="term" value="P:negative regulation of alpha-beta T cell proliferation"/>
    <property type="evidence" value="ECO:0007669"/>
    <property type="project" value="TreeGrafter"/>
</dbReference>
<feature type="compositionally biased region" description="Basic and acidic residues" evidence="2">
    <location>
        <begin position="262"/>
        <end position="271"/>
    </location>
</feature>
<feature type="transmembrane region" description="Helical" evidence="3">
    <location>
        <begin position="195"/>
        <end position="216"/>
    </location>
</feature>
<feature type="domain" description="TNFR-Cys" evidence="5">
    <location>
        <begin position="61"/>
        <end position="103"/>
    </location>
</feature>
<dbReference type="Ensembl" id="ENSPNAT00000014273.2">
    <property type="protein sequence ID" value="ENSPNAP00000022773.2"/>
    <property type="gene ID" value="ENSPNAG00000000128.2"/>
</dbReference>
<dbReference type="SMART" id="SM00208">
    <property type="entry name" value="TNFR"/>
    <property type="match status" value="4"/>
</dbReference>
<dbReference type="CDD" id="cd13405">
    <property type="entry name" value="TNFRSF14_teleost"/>
    <property type="match status" value="1"/>
</dbReference>
<keyword evidence="3" id="KW-0812">Transmembrane</keyword>
<dbReference type="GO" id="GO:0009897">
    <property type="term" value="C:external side of plasma membrane"/>
    <property type="evidence" value="ECO:0007669"/>
    <property type="project" value="TreeGrafter"/>
</dbReference>
<dbReference type="FunFam" id="2.10.50.10:FF:000007">
    <property type="entry name" value="TNF receptor superfamily member 14"/>
    <property type="match status" value="1"/>
</dbReference>
<feature type="region of interest" description="Disordered" evidence="2">
    <location>
        <begin position="260"/>
        <end position="284"/>
    </location>
</feature>
<keyword evidence="7" id="KW-1185">Reference proteome</keyword>
<reference evidence="6" key="2">
    <citation type="submission" date="2025-08" db="UniProtKB">
        <authorList>
            <consortium name="Ensembl"/>
        </authorList>
    </citation>
    <scope>IDENTIFICATION</scope>
</reference>
<name>A0A3B4DH50_PYGNA</name>
<reference evidence="6 7" key="1">
    <citation type="submission" date="2020-10" db="EMBL/GenBank/DDBJ databases">
        <title>Pygocentrus nattereri (red-bellied piranha) genome, fPygNat1, primary haplotype.</title>
        <authorList>
            <person name="Myers G."/>
            <person name="Meyer A."/>
            <person name="Karagic N."/>
            <person name="Pippel M."/>
            <person name="Winkler S."/>
            <person name="Tracey A."/>
            <person name="Wood J."/>
            <person name="Formenti G."/>
            <person name="Howe K."/>
            <person name="Fedrigo O."/>
            <person name="Jarvis E.D."/>
        </authorList>
    </citation>
    <scope>NUCLEOTIDE SEQUENCE [LARGE SCALE GENOMIC DNA]</scope>
</reference>
<evidence type="ECO:0000256" key="4">
    <source>
        <dbReference type="SAM" id="SignalP"/>
    </source>
</evidence>
<dbReference type="Pfam" id="PF00020">
    <property type="entry name" value="TNFR_c6"/>
    <property type="match status" value="2"/>
</dbReference>
<dbReference type="PANTHER" id="PTHR46838:SF1">
    <property type="entry name" value="TUMOR NECROSIS FACTOR RECEPTOR SUPERFAMILY MEMBER 14"/>
    <property type="match status" value="1"/>
</dbReference>
<feature type="repeat" description="TNFR-Cys" evidence="1">
    <location>
        <begin position="61"/>
        <end position="103"/>
    </location>
</feature>
<feature type="signal peptide" evidence="4">
    <location>
        <begin position="1"/>
        <end position="29"/>
    </location>
</feature>
<reference evidence="6" key="3">
    <citation type="submission" date="2025-09" db="UniProtKB">
        <authorList>
            <consortium name="Ensembl"/>
        </authorList>
    </citation>
    <scope>IDENTIFICATION</scope>
</reference>
<keyword evidence="3" id="KW-1133">Transmembrane helix</keyword>
<evidence type="ECO:0000256" key="2">
    <source>
        <dbReference type="SAM" id="MobiDB-lite"/>
    </source>
</evidence>
<feature type="disulfide bond" evidence="1">
    <location>
        <begin position="62"/>
        <end position="77"/>
    </location>
</feature>
<dbReference type="GO" id="GO:0050830">
    <property type="term" value="P:defense response to Gram-positive bacterium"/>
    <property type="evidence" value="ECO:0007669"/>
    <property type="project" value="TreeGrafter"/>
</dbReference>
<accession>A0A3B4DH50</accession>
<evidence type="ECO:0000313" key="6">
    <source>
        <dbReference type="Ensembl" id="ENSPNAP00000022773.2"/>
    </source>
</evidence>
<dbReference type="PANTHER" id="PTHR46838">
    <property type="entry name" value="TUMOR NECROSIS FACTOR RECEPTOR SUPERFAMILY MEMBER 14"/>
    <property type="match status" value="1"/>
</dbReference>
<keyword evidence="1" id="KW-1015">Disulfide bond</keyword>
<dbReference type="GeneTree" id="ENSGT00950000183126"/>
<dbReference type="InterPro" id="IPR001368">
    <property type="entry name" value="TNFR/NGFR_Cys_rich_reg"/>
</dbReference>
<dbReference type="GO" id="GO:2000406">
    <property type="term" value="P:positive regulation of T cell migration"/>
    <property type="evidence" value="ECO:0007669"/>
    <property type="project" value="TreeGrafter"/>
</dbReference>
<sequence>MTCSFKIFILFAAVFTLNFELCFGPCARAEYEINGECCPMCAAGNYVYRHCTVDTSTTCVPCPESTYTDEPNGLIKCFSCTVCDSGQSLRVKTSCSRSLDTACEPLDGSYCTVQQGGSCRRAEKHKNCSPGQYIKHRGTSFKDTECAECPDGTFSNGSLQICQPHSKCEGLGLTEIKAGTCSSDAQCGKKTSAALIARIIFLVLIVAVAVAVIVFVKIKYKTFSCRDWFKTQPTENNHTTPVEETGFQQSTALSSVMPMLTKHPDSEHPDQSHLNTSSSGNPAI</sequence>
<dbReference type="PROSITE" id="PS00652">
    <property type="entry name" value="TNFR_NGFR_1"/>
    <property type="match status" value="2"/>
</dbReference>
<keyword evidence="4" id="KW-0732">Signal</keyword>